<name>A0ABT1JQW4_ACTCY</name>
<accession>A0ABT1JQW4</accession>
<reference evidence="1 2" key="2">
    <citation type="submission" date="2022-06" db="EMBL/GenBank/DDBJ databases">
        <title>Genomic Encyclopedia of Type Strains, Phase I: the one thousand microbial genomes (KMG-I) project.</title>
        <authorList>
            <person name="Kyrpides N."/>
        </authorList>
    </citation>
    <scope>NUCLEOTIDE SEQUENCE [LARGE SCALE GENOMIC DNA]</scope>
    <source>
        <strain evidence="1 2">DSM 43889</strain>
    </source>
</reference>
<dbReference type="Proteomes" id="UP000791080">
    <property type="component" value="Unassembled WGS sequence"/>
</dbReference>
<comment type="caution">
    <text evidence="1">The sequence shown here is derived from an EMBL/GenBank/DDBJ whole genome shotgun (WGS) entry which is preliminary data.</text>
</comment>
<sequence length="254" mass="27987">MADIEQRVVALRAEAESGDAGAAAELGRLLCVRPALSDADDVEDLWPSERWLRAALRERPGDSVTTNLLASRLVQQIDAIHETDLTLGEESARDGVERRRSEALALYDRVLDVNVADPAASAGLAALRAAASDEEPSADELRQSRYSWYLVEVDTGSGAVSYVEQLVVTDPDELRWACDRFFHTYGSLAGTTLMTFQAGEEDERIELAELGEDAQPHWDTVRIPPLRGEPLPVAHPVRVGRMVSHYGYTVHAYF</sequence>
<reference evidence="1 2" key="1">
    <citation type="submission" date="2013-07" db="EMBL/GenBank/DDBJ databases">
        <authorList>
            <consortium name="DOE Joint Genome Institute"/>
            <person name="Reeve W."/>
            <person name="Huntemann M."/>
            <person name="Han J."/>
            <person name="Chen A."/>
            <person name="Kyrpides N."/>
            <person name="Mavromatis K."/>
            <person name="Markowitz V."/>
            <person name="Palaniappan K."/>
            <person name="Ivanova N."/>
            <person name="Schaumberg A."/>
            <person name="Pati A."/>
            <person name="Liolios K."/>
            <person name="Nordberg H.P."/>
            <person name="Cantor M.N."/>
            <person name="Hua S.X."/>
            <person name="Woyke T."/>
        </authorList>
    </citation>
    <scope>NUCLEOTIDE SEQUENCE [LARGE SCALE GENOMIC DNA]</scope>
    <source>
        <strain evidence="1 2">DSM 43889</strain>
    </source>
</reference>
<keyword evidence="2" id="KW-1185">Reference proteome</keyword>
<evidence type="ECO:0000313" key="2">
    <source>
        <dbReference type="Proteomes" id="UP000791080"/>
    </source>
</evidence>
<evidence type="ECO:0000313" key="1">
    <source>
        <dbReference type="EMBL" id="MCP2334559.1"/>
    </source>
</evidence>
<gene>
    <name evidence="1" type="ORF">G443_004829</name>
</gene>
<protein>
    <submittedName>
        <fullName evidence="1">Uncharacterized protein</fullName>
    </submittedName>
</protein>
<proteinExistence type="predicted"/>
<dbReference type="RefSeq" id="WP_026420075.1">
    <property type="nucleotide sequence ID" value="NZ_AUBJ02000001.1"/>
</dbReference>
<dbReference type="EMBL" id="AUBJ02000001">
    <property type="protein sequence ID" value="MCP2334559.1"/>
    <property type="molecule type" value="Genomic_DNA"/>
</dbReference>
<organism evidence="1 2">
    <name type="scientific">Actinoalloteichus caeruleus DSM 43889</name>
    <dbReference type="NCBI Taxonomy" id="1120930"/>
    <lineage>
        <taxon>Bacteria</taxon>
        <taxon>Bacillati</taxon>
        <taxon>Actinomycetota</taxon>
        <taxon>Actinomycetes</taxon>
        <taxon>Pseudonocardiales</taxon>
        <taxon>Pseudonocardiaceae</taxon>
        <taxon>Actinoalloteichus</taxon>
        <taxon>Actinoalloteichus cyanogriseus</taxon>
    </lineage>
</organism>